<evidence type="ECO:0000259" key="4">
    <source>
        <dbReference type="Pfam" id="PF00884"/>
    </source>
</evidence>
<dbReference type="InterPro" id="IPR016024">
    <property type="entry name" value="ARM-type_fold"/>
</dbReference>
<feature type="signal peptide" evidence="3">
    <location>
        <begin position="1"/>
        <end position="26"/>
    </location>
</feature>
<evidence type="ECO:0000256" key="1">
    <source>
        <dbReference type="ARBA" id="ARBA00008779"/>
    </source>
</evidence>
<evidence type="ECO:0000256" key="2">
    <source>
        <dbReference type="ARBA" id="ARBA00022801"/>
    </source>
</evidence>
<dbReference type="Gene3D" id="1.25.10.10">
    <property type="entry name" value="Leucine-rich Repeat Variant"/>
    <property type="match status" value="1"/>
</dbReference>
<evidence type="ECO:0000313" key="6">
    <source>
        <dbReference type="Proteomes" id="UP000248688"/>
    </source>
</evidence>
<dbReference type="InterPro" id="IPR011989">
    <property type="entry name" value="ARM-like"/>
</dbReference>
<dbReference type="SUPFAM" id="SSF53649">
    <property type="entry name" value="Alkaline phosphatase-like"/>
    <property type="match status" value="1"/>
</dbReference>
<accession>A0A2Z4IPX8</accession>
<evidence type="ECO:0000313" key="5">
    <source>
        <dbReference type="EMBL" id="AWW32698.1"/>
    </source>
</evidence>
<keyword evidence="3" id="KW-0732">Signal</keyword>
<evidence type="ECO:0000256" key="3">
    <source>
        <dbReference type="SAM" id="SignalP"/>
    </source>
</evidence>
<dbReference type="SUPFAM" id="SSF48371">
    <property type="entry name" value="ARM repeat"/>
    <property type="match status" value="1"/>
</dbReference>
<dbReference type="CDD" id="cd16027">
    <property type="entry name" value="SGSH"/>
    <property type="match status" value="1"/>
</dbReference>
<dbReference type="Pfam" id="PF00884">
    <property type="entry name" value="Sulfatase"/>
    <property type="match status" value="1"/>
</dbReference>
<feature type="domain" description="Sulfatase N-terminal" evidence="4">
    <location>
        <begin position="32"/>
        <end position="319"/>
    </location>
</feature>
<dbReference type="InterPro" id="IPR000917">
    <property type="entry name" value="Sulfatase_N"/>
</dbReference>
<dbReference type="OrthoDB" id="9789742at2"/>
<keyword evidence="6" id="KW-1185">Reference proteome</keyword>
<dbReference type="PANTHER" id="PTHR42693:SF53">
    <property type="entry name" value="ENDO-4-O-SULFATASE"/>
    <property type="match status" value="1"/>
</dbReference>
<dbReference type="EMBL" id="CP030041">
    <property type="protein sequence ID" value="AWW32698.1"/>
    <property type="molecule type" value="Genomic_DNA"/>
</dbReference>
<dbReference type="InterPro" id="IPR017850">
    <property type="entry name" value="Alkaline_phosphatase_core_sf"/>
</dbReference>
<keyword evidence="2" id="KW-0378">Hydrolase</keyword>
<name>A0A2Z4IPX8_9BACT</name>
<protein>
    <recommendedName>
        <fullName evidence="4">Sulfatase N-terminal domain-containing protein</fullName>
    </recommendedName>
</protein>
<reference evidence="5 6" key="1">
    <citation type="submission" date="2018-06" db="EMBL/GenBank/DDBJ databases">
        <title>Echinicola strongylocentroti sp. nov., isolated from a sea urchin Strongylocentrotus intermedius.</title>
        <authorList>
            <person name="Bae S.S."/>
        </authorList>
    </citation>
    <scope>NUCLEOTIDE SEQUENCE [LARGE SCALE GENOMIC DNA]</scope>
    <source>
        <strain evidence="5 6">MEBiC08714</strain>
    </source>
</reference>
<feature type="chain" id="PRO_5016258696" description="Sulfatase N-terminal domain-containing protein" evidence="3">
    <location>
        <begin position="27"/>
        <end position="659"/>
    </location>
</feature>
<dbReference type="Gene3D" id="3.40.720.10">
    <property type="entry name" value="Alkaline Phosphatase, subunit A"/>
    <property type="match status" value="1"/>
</dbReference>
<gene>
    <name evidence="5" type="ORF">DN752_22540</name>
</gene>
<dbReference type="AlphaFoldDB" id="A0A2Z4IPX8"/>
<dbReference type="PANTHER" id="PTHR42693">
    <property type="entry name" value="ARYLSULFATASE FAMILY MEMBER"/>
    <property type="match status" value="1"/>
</dbReference>
<dbReference type="RefSeq" id="WP_112786070.1">
    <property type="nucleotide sequence ID" value="NZ_CP030041.1"/>
</dbReference>
<sequence length="659" mass="74924">MKFHKYSLLAWMTCLLMAAGSGLSLAQEQEKPNILFLVIEDTSPYLLPAYGNEAIDTPNLNFLSDHGVTFDNVFSNAPYCSPARSSLISGSYATTYATDWHRNNMIVPMEYFFPQYLRQAGYYTVNAGKTDYNVTKSVQKEAYPVTWDGLSGYRSDDGKSPNATYNAVERGSRPFFAQFNNHTTHMSRMTSVTVDIREPLELAMEDVQLPPHVPDLPETRADYALHLEGVQDTDAWVGVFLEDLKKRKLLQNTIIFFFSDHGGCLPRGKAFPFESGMKPALIVYAPEKWKHLLPAKPGSRSDQLVEFVDFGPTLLSVAGSDVPDHMQGKAFMGKATTPRKYAYGFRTNSEDHFDPSRVVADERFYYIKNYTPYKRHGLKQSFQWGMPAQQAWDSYFYLGHPVEPFREYYEPKPQEYLFDMKRDPYGIINLAQDPAHGQKLQELRREAASHVQETGDLGFFPKDIRDEFTDSGKSLYQWVKDSNYDLKGMHDLVEKAASPQVDDMGDFLKGLSSERPEWRWWALSGIAYLAQEEKISEGSEEIMQQLSAENYQSVRAIAAEALVYLNAPKGLELLVEECKEGNTFAASSLENIGHRALPVMDEIRELAKTADAGRVRFQARSILINFGMMDMDELFTAKSIQRFIQGHRHRVSHPMPTIP</sequence>
<dbReference type="GO" id="GO:0004065">
    <property type="term" value="F:arylsulfatase activity"/>
    <property type="evidence" value="ECO:0007669"/>
    <property type="project" value="TreeGrafter"/>
</dbReference>
<organism evidence="5 6">
    <name type="scientific">Echinicola strongylocentroti</name>
    <dbReference type="NCBI Taxonomy" id="1795355"/>
    <lineage>
        <taxon>Bacteria</taxon>
        <taxon>Pseudomonadati</taxon>
        <taxon>Bacteroidota</taxon>
        <taxon>Cytophagia</taxon>
        <taxon>Cytophagales</taxon>
        <taxon>Cyclobacteriaceae</taxon>
        <taxon>Echinicola</taxon>
    </lineage>
</organism>
<comment type="similarity">
    <text evidence="1">Belongs to the sulfatase family.</text>
</comment>
<dbReference type="InterPro" id="IPR050738">
    <property type="entry name" value="Sulfatase"/>
</dbReference>
<dbReference type="Proteomes" id="UP000248688">
    <property type="component" value="Chromosome"/>
</dbReference>
<dbReference type="KEGG" id="est:DN752_22540"/>
<proteinExistence type="inferred from homology"/>